<feature type="domain" description="PPIase FKBP-type" evidence="8">
    <location>
        <begin position="84"/>
        <end position="168"/>
    </location>
</feature>
<evidence type="ECO:0000259" key="8">
    <source>
        <dbReference type="PROSITE" id="PS50059"/>
    </source>
</evidence>
<evidence type="ECO:0000256" key="6">
    <source>
        <dbReference type="RuleBase" id="RU003915"/>
    </source>
</evidence>
<evidence type="ECO:0000256" key="4">
    <source>
        <dbReference type="ARBA" id="ARBA00023235"/>
    </source>
</evidence>
<accession>A0A8T4IPA2</accession>
<dbReference type="Proteomes" id="UP000676996">
    <property type="component" value="Unassembled WGS sequence"/>
</dbReference>
<keyword evidence="3 5" id="KW-0697">Rotamase</keyword>
<dbReference type="GO" id="GO:0003755">
    <property type="term" value="F:peptidyl-prolyl cis-trans isomerase activity"/>
    <property type="evidence" value="ECO:0007669"/>
    <property type="project" value="UniProtKB-UniRule"/>
</dbReference>
<dbReference type="PANTHER" id="PTHR43811:SF19">
    <property type="entry name" value="39 KDA FK506-BINDING NUCLEAR PROTEIN"/>
    <property type="match status" value="1"/>
</dbReference>
<dbReference type="Gene3D" id="3.10.50.40">
    <property type="match status" value="1"/>
</dbReference>
<reference evidence="9" key="1">
    <citation type="submission" date="2021-04" db="EMBL/GenBank/DDBJ databases">
        <title>Ouciella asimina sp. nov., isolated from the surface seawater in the hydrothermal field of Okinawa Trough.</title>
        <authorList>
            <person name="Shuang W."/>
        </authorList>
    </citation>
    <scope>NUCLEOTIDE SEQUENCE</scope>
    <source>
        <strain evidence="9">LXI357</strain>
    </source>
</reference>
<evidence type="ECO:0000256" key="3">
    <source>
        <dbReference type="ARBA" id="ARBA00023110"/>
    </source>
</evidence>
<evidence type="ECO:0000256" key="7">
    <source>
        <dbReference type="SAM" id="Phobius"/>
    </source>
</evidence>
<evidence type="ECO:0000256" key="2">
    <source>
        <dbReference type="ARBA" id="ARBA00006577"/>
    </source>
</evidence>
<sequence length="199" mass="21465">MSVTAVPIQPVKRSYLVWLWLGVIVAVAAALLLAWRGTAETIATQGSDAQFLAWHAKQPGVETTPSGLQYKVLQKGEGAHPTDDDVALINYTGKLRDGTVFDQSQQPTPMPVNGVIPGFSEGMKLMSKGAKYRFWIPADQAYGSKSPDPNTIPNDAMLVFDVELLEFIPQQMYQRMMQMQMQGGMPGGAGAAPGGAPNQ</sequence>
<dbReference type="EC" id="5.2.1.8" evidence="6"/>
<dbReference type="RefSeq" id="WP_284055178.1">
    <property type="nucleotide sequence ID" value="NZ_JAGRQC010000006.1"/>
</dbReference>
<evidence type="ECO:0000313" key="10">
    <source>
        <dbReference type="Proteomes" id="UP000676996"/>
    </source>
</evidence>
<keyword evidence="7" id="KW-0472">Membrane</keyword>
<dbReference type="AlphaFoldDB" id="A0A8T4IPA2"/>
<feature type="transmembrane region" description="Helical" evidence="7">
    <location>
        <begin position="15"/>
        <end position="35"/>
    </location>
</feature>
<dbReference type="InterPro" id="IPR046357">
    <property type="entry name" value="PPIase_dom_sf"/>
</dbReference>
<dbReference type="InterPro" id="IPR000774">
    <property type="entry name" value="PPIase_FKBP_N"/>
</dbReference>
<evidence type="ECO:0000313" key="9">
    <source>
        <dbReference type="EMBL" id="MBR0553926.1"/>
    </source>
</evidence>
<dbReference type="EMBL" id="JAGRQC010000006">
    <property type="protein sequence ID" value="MBR0553926.1"/>
    <property type="molecule type" value="Genomic_DNA"/>
</dbReference>
<keyword evidence="7" id="KW-0812">Transmembrane</keyword>
<dbReference type="Pfam" id="PF00254">
    <property type="entry name" value="FKBP_C"/>
    <property type="match status" value="1"/>
</dbReference>
<dbReference type="GO" id="GO:0006457">
    <property type="term" value="P:protein folding"/>
    <property type="evidence" value="ECO:0007669"/>
    <property type="project" value="InterPro"/>
</dbReference>
<gene>
    <name evidence="9" type="ORF">J7S20_15585</name>
</gene>
<name>A0A8T4IPA2_9SPHN</name>
<comment type="caution">
    <text evidence="9">The sequence shown here is derived from an EMBL/GenBank/DDBJ whole genome shotgun (WGS) entry which is preliminary data.</text>
</comment>
<dbReference type="PROSITE" id="PS50059">
    <property type="entry name" value="FKBP_PPIASE"/>
    <property type="match status" value="1"/>
</dbReference>
<dbReference type="InterPro" id="IPR001179">
    <property type="entry name" value="PPIase_FKBP_dom"/>
</dbReference>
<keyword evidence="7" id="KW-1133">Transmembrane helix</keyword>
<organism evidence="9 10">
    <name type="scientific">Stakelama marina</name>
    <dbReference type="NCBI Taxonomy" id="2826939"/>
    <lineage>
        <taxon>Bacteria</taxon>
        <taxon>Pseudomonadati</taxon>
        <taxon>Pseudomonadota</taxon>
        <taxon>Alphaproteobacteria</taxon>
        <taxon>Sphingomonadales</taxon>
        <taxon>Sphingomonadaceae</taxon>
        <taxon>Stakelama</taxon>
    </lineage>
</organism>
<protein>
    <recommendedName>
        <fullName evidence="6">Peptidyl-prolyl cis-trans isomerase</fullName>
        <ecNumber evidence="6">5.2.1.8</ecNumber>
    </recommendedName>
</protein>
<keyword evidence="10" id="KW-1185">Reference proteome</keyword>
<comment type="catalytic activity">
    <reaction evidence="1 5 6">
        <text>[protein]-peptidylproline (omega=180) = [protein]-peptidylproline (omega=0)</text>
        <dbReference type="Rhea" id="RHEA:16237"/>
        <dbReference type="Rhea" id="RHEA-COMP:10747"/>
        <dbReference type="Rhea" id="RHEA-COMP:10748"/>
        <dbReference type="ChEBI" id="CHEBI:83833"/>
        <dbReference type="ChEBI" id="CHEBI:83834"/>
        <dbReference type="EC" id="5.2.1.8"/>
    </reaction>
</comment>
<comment type="similarity">
    <text evidence="2 6">Belongs to the FKBP-type PPIase family.</text>
</comment>
<dbReference type="Pfam" id="PF01346">
    <property type="entry name" value="FKBP_N"/>
    <property type="match status" value="1"/>
</dbReference>
<proteinExistence type="inferred from homology"/>
<dbReference type="SUPFAM" id="SSF54534">
    <property type="entry name" value="FKBP-like"/>
    <property type="match status" value="1"/>
</dbReference>
<evidence type="ECO:0000256" key="1">
    <source>
        <dbReference type="ARBA" id="ARBA00000971"/>
    </source>
</evidence>
<dbReference type="PANTHER" id="PTHR43811">
    <property type="entry name" value="FKBP-TYPE PEPTIDYL-PROLYL CIS-TRANS ISOMERASE FKPA"/>
    <property type="match status" value="1"/>
</dbReference>
<evidence type="ECO:0000256" key="5">
    <source>
        <dbReference type="PROSITE-ProRule" id="PRU00277"/>
    </source>
</evidence>
<keyword evidence="4 5" id="KW-0413">Isomerase</keyword>